<dbReference type="InParanoid" id="A0A0V1BUX4"/>
<reference evidence="3 4" key="1">
    <citation type="submission" date="2015-01" db="EMBL/GenBank/DDBJ databases">
        <title>Evolution of Trichinella species and genotypes.</title>
        <authorList>
            <person name="Korhonen P.K."/>
            <person name="Edoardo P."/>
            <person name="Giuseppe L.R."/>
            <person name="Gasser R.B."/>
        </authorList>
    </citation>
    <scope>NUCLEOTIDE SEQUENCE [LARGE SCALE GENOMIC DNA]</scope>
    <source>
        <strain evidence="3">ISS3</strain>
    </source>
</reference>
<protein>
    <recommendedName>
        <fullName evidence="2">DUF5641 domain-containing protein</fullName>
    </recommendedName>
</protein>
<feature type="domain" description="DUF5641" evidence="2">
    <location>
        <begin position="180"/>
        <end position="271"/>
    </location>
</feature>
<name>A0A0V1BUX4_TRISP</name>
<dbReference type="Pfam" id="PF18701">
    <property type="entry name" value="DUF5641"/>
    <property type="match status" value="1"/>
</dbReference>
<feature type="compositionally biased region" description="Polar residues" evidence="1">
    <location>
        <begin position="331"/>
        <end position="347"/>
    </location>
</feature>
<dbReference type="GO" id="GO:0003676">
    <property type="term" value="F:nucleic acid binding"/>
    <property type="evidence" value="ECO:0007669"/>
    <property type="project" value="InterPro"/>
</dbReference>
<dbReference type="PANTHER" id="PTHR47331">
    <property type="entry name" value="PHD-TYPE DOMAIN-CONTAINING PROTEIN"/>
    <property type="match status" value="1"/>
</dbReference>
<dbReference type="Gene3D" id="3.30.420.10">
    <property type="entry name" value="Ribonuclease H-like superfamily/Ribonuclease H"/>
    <property type="match status" value="1"/>
</dbReference>
<comment type="caution">
    <text evidence="3">The sequence shown here is derived from an EMBL/GenBank/DDBJ whole genome shotgun (WGS) entry which is preliminary data.</text>
</comment>
<evidence type="ECO:0000313" key="4">
    <source>
        <dbReference type="Proteomes" id="UP000054776"/>
    </source>
</evidence>
<keyword evidence="4" id="KW-1185">Reference proteome</keyword>
<dbReference type="AlphaFoldDB" id="A0A0V1BUX4"/>
<sequence>MLWPDGLTSWRRHEKGSPACNPHGGKWNAFSAVVWATFDGSGLKPPGPPSSGDDGTPSQTITVAHGDSDWEKLQRKLNEERIRWKFITPRVPWCGGYWERFILSIIRAFLKYDELHTVLCEIEARINDRPLVFMGDDIAGEAALTPAHLLIGRELSRLPSLSTGIYRRDDSTSGVNHLIRRWRYQQRMTVQLWKRWKQEYVTTLTTRGRWRKTQQEPRVGDIVLVHEPSTAWIKWPIGRIIEIHPSEDGVVRSATVKTRQRTVTRSARSLLLVEPSVCCFVIYGGGRCCECEQILYSCSVTLSASMLPTKRELGKRGGRAGSNRTDDTDAETNPQIDTGVSSFNNDLGGNPVEARNEPARESGSLHLPKGINKNWCTEDSATL</sequence>
<gene>
    <name evidence="3" type="ORF">T01_4949</name>
</gene>
<accession>A0A0V1BUX4</accession>
<dbReference type="STRING" id="6334.A0A0V1BUX4"/>
<evidence type="ECO:0000259" key="2">
    <source>
        <dbReference type="Pfam" id="PF18701"/>
    </source>
</evidence>
<dbReference type="EMBL" id="JYDH01000011">
    <property type="protein sequence ID" value="KRY40714.1"/>
    <property type="molecule type" value="Genomic_DNA"/>
</dbReference>
<dbReference type="InterPro" id="IPR040676">
    <property type="entry name" value="DUF5641"/>
</dbReference>
<evidence type="ECO:0000256" key="1">
    <source>
        <dbReference type="SAM" id="MobiDB-lite"/>
    </source>
</evidence>
<dbReference type="PANTHER" id="PTHR47331:SF1">
    <property type="entry name" value="GAG-LIKE PROTEIN"/>
    <property type="match status" value="1"/>
</dbReference>
<proteinExistence type="predicted"/>
<evidence type="ECO:0000313" key="3">
    <source>
        <dbReference type="EMBL" id="KRY40714.1"/>
    </source>
</evidence>
<feature type="region of interest" description="Disordered" evidence="1">
    <location>
        <begin position="312"/>
        <end position="366"/>
    </location>
</feature>
<dbReference type="OrthoDB" id="8019190at2759"/>
<organism evidence="3 4">
    <name type="scientific">Trichinella spiralis</name>
    <name type="common">Trichina worm</name>
    <dbReference type="NCBI Taxonomy" id="6334"/>
    <lineage>
        <taxon>Eukaryota</taxon>
        <taxon>Metazoa</taxon>
        <taxon>Ecdysozoa</taxon>
        <taxon>Nematoda</taxon>
        <taxon>Enoplea</taxon>
        <taxon>Dorylaimia</taxon>
        <taxon>Trichinellida</taxon>
        <taxon>Trichinellidae</taxon>
        <taxon>Trichinella</taxon>
    </lineage>
</organism>
<dbReference type="InterPro" id="IPR036397">
    <property type="entry name" value="RNaseH_sf"/>
</dbReference>
<dbReference type="Proteomes" id="UP000054776">
    <property type="component" value="Unassembled WGS sequence"/>
</dbReference>